<feature type="binding site" evidence="7">
    <location>
        <position position="143"/>
    </location>
    <ligand>
        <name>Zn(2+)</name>
        <dbReference type="ChEBI" id="CHEBI:29105"/>
    </ligand>
</feature>
<evidence type="ECO:0008006" key="10">
    <source>
        <dbReference type="Google" id="ProtNLM"/>
    </source>
</evidence>
<feature type="binding site" evidence="7">
    <location>
        <position position="106"/>
    </location>
    <ligand>
        <name>Zn(2+)</name>
        <dbReference type="ChEBI" id="CHEBI:29105"/>
    </ligand>
</feature>
<evidence type="ECO:0000256" key="6">
    <source>
        <dbReference type="ARBA" id="ARBA00023163"/>
    </source>
</evidence>
<evidence type="ECO:0000256" key="3">
    <source>
        <dbReference type="ARBA" id="ARBA00022833"/>
    </source>
</evidence>
<comment type="cofactor">
    <cofactor evidence="8">
        <name>Mn(2+)</name>
        <dbReference type="ChEBI" id="CHEBI:29035"/>
    </cofactor>
    <cofactor evidence="8">
        <name>Fe(2+)</name>
        <dbReference type="ChEBI" id="CHEBI:29033"/>
    </cofactor>
    <text evidence="8">Binds 1 Mn(2+) or Fe(2+) ion per subunit.</text>
</comment>
<dbReference type="GO" id="GO:1900376">
    <property type="term" value="P:regulation of secondary metabolite biosynthetic process"/>
    <property type="evidence" value="ECO:0007669"/>
    <property type="project" value="TreeGrafter"/>
</dbReference>
<dbReference type="PANTHER" id="PTHR33202">
    <property type="entry name" value="ZINC UPTAKE REGULATION PROTEIN"/>
    <property type="match status" value="1"/>
</dbReference>
<dbReference type="InterPro" id="IPR036388">
    <property type="entry name" value="WH-like_DNA-bd_sf"/>
</dbReference>
<dbReference type="CDD" id="cd07153">
    <property type="entry name" value="Fur_like"/>
    <property type="match status" value="1"/>
</dbReference>
<name>A0A6J4UIA4_9BACT</name>
<organism evidence="9">
    <name type="scientific">uncultured Thermomicrobiales bacterium</name>
    <dbReference type="NCBI Taxonomy" id="1645740"/>
    <lineage>
        <taxon>Bacteria</taxon>
        <taxon>Pseudomonadati</taxon>
        <taxon>Thermomicrobiota</taxon>
        <taxon>Thermomicrobia</taxon>
        <taxon>Thermomicrobiales</taxon>
        <taxon>environmental samples</taxon>
    </lineage>
</organism>
<keyword evidence="5" id="KW-0238">DNA-binding</keyword>
<dbReference type="InterPro" id="IPR043135">
    <property type="entry name" value="Fur_C"/>
</dbReference>
<gene>
    <name evidence="9" type="ORF">AVDCRST_MAG70-748</name>
</gene>
<proteinExistence type="inferred from homology"/>
<reference evidence="9" key="1">
    <citation type="submission" date="2020-02" db="EMBL/GenBank/DDBJ databases">
        <authorList>
            <person name="Meier V. D."/>
        </authorList>
    </citation>
    <scope>NUCLEOTIDE SEQUENCE</scope>
    <source>
        <strain evidence="9">AVDCRST_MAG70</strain>
    </source>
</reference>
<feature type="binding site" evidence="7">
    <location>
        <position position="146"/>
    </location>
    <ligand>
        <name>Zn(2+)</name>
        <dbReference type="ChEBI" id="CHEBI:29105"/>
    </ligand>
</feature>
<dbReference type="GO" id="GO:0008270">
    <property type="term" value="F:zinc ion binding"/>
    <property type="evidence" value="ECO:0007669"/>
    <property type="project" value="TreeGrafter"/>
</dbReference>
<evidence type="ECO:0000256" key="2">
    <source>
        <dbReference type="ARBA" id="ARBA00022491"/>
    </source>
</evidence>
<keyword evidence="2" id="KW-0678">Repressor</keyword>
<accession>A0A6J4UIA4</accession>
<dbReference type="GO" id="GO:0045892">
    <property type="term" value="P:negative regulation of DNA-templated transcription"/>
    <property type="evidence" value="ECO:0007669"/>
    <property type="project" value="TreeGrafter"/>
</dbReference>
<keyword evidence="8" id="KW-0408">Iron</keyword>
<evidence type="ECO:0000256" key="8">
    <source>
        <dbReference type="PIRSR" id="PIRSR602481-2"/>
    </source>
</evidence>
<evidence type="ECO:0000256" key="1">
    <source>
        <dbReference type="ARBA" id="ARBA00007957"/>
    </source>
</evidence>
<comment type="cofactor">
    <cofactor evidence="7">
        <name>Zn(2+)</name>
        <dbReference type="ChEBI" id="CHEBI:29105"/>
    </cofactor>
    <text evidence="7">Binds 1 zinc ion per subunit.</text>
</comment>
<evidence type="ECO:0000256" key="5">
    <source>
        <dbReference type="ARBA" id="ARBA00023125"/>
    </source>
</evidence>
<feature type="binding site" evidence="7">
    <location>
        <position position="103"/>
    </location>
    <ligand>
        <name>Zn(2+)</name>
        <dbReference type="ChEBI" id="CHEBI:29105"/>
    </ligand>
</feature>
<dbReference type="PANTHER" id="PTHR33202:SF7">
    <property type="entry name" value="FERRIC UPTAKE REGULATION PROTEIN"/>
    <property type="match status" value="1"/>
</dbReference>
<keyword evidence="3 7" id="KW-0862">Zinc</keyword>
<dbReference type="GO" id="GO:0000976">
    <property type="term" value="F:transcription cis-regulatory region binding"/>
    <property type="evidence" value="ECO:0007669"/>
    <property type="project" value="TreeGrafter"/>
</dbReference>
<dbReference type="Gene3D" id="3.30.1490.190">
    <property type="match status" value="1"/>
</dbReference>
<dbReference type="EMBL" id="CADCWH010000116">
    <property type="protein sequence ID" value="CAA9548856.1"/>
    <property type="molecule type" value="Genomic_DNA"/>
</dbReference>
<keyword evidence="7" id="KW-0479">Metal-binding</keyword>
<protein>
    <recommendedName>
        <fullName evidence="10">Ferric uptake regulation protein FUR</fullName>
    </recommendedName>
</protein>
<dbReference type="AlphaFoldDB" id="A0A6J4UIA4"/>
<evidence type="ECO:0000256" key="7">
    <source>
        <dbReference type="PIRSR" id="PIRSR602481-1"/>
    </source>
</evidence>
<evidence type="ECO:0000256" key="4">
    <source>
        <dbReference type="ARBA" id="ARBA00023015"/>
    </source>
</evidence>
<sequence length="153" mass="16756">MPDDPSSLGDRRSIDSAARLREAGLRVTVPRVLILEAFTPGDHLTAEEVFGRVARRAPEISRSTVYRTLETFRQSGIVSETDLGGGVRHFELLEGRRHHHLVCHRCGHQSDLDDALVEPLRGAIASHHGFLPVIDHLAIFGTCAHCQAAAAPE</sequence>
<feature type="binding site" evidence="8">
    <location>
        <position position="118"/>
    </location>
    <ligand>
        <name>Fe cation</name>
        <dbReference type="ChEBI" id="CHEBI:24875"/>
    </ligand>
</feature>
<evidence type="ECO:0000313" key="9">
    <source>
        <dbReference type="EMBL" id="CAA9548856.1"/>
    </source>
</evidence>
<keyword evidence="4" id="KW-0805">Transcription regulation</keyword>
<dbReference type="GO" id="GO:0003700">
    <property type="term" value="F:DNA-binding transcription factor activity"/>
    <property type="evidence" value="ECO:0007669"/>
    <property type="project" value="InterPro"/>
</dbReference>
<dbReference type="Pfam" id="PF01475">
    <property type="entry name" value="FUR"/>
    <property type="match status" value="1"/>
</dbReference>
<dbReference type="SUPFAM" id="SSF46785">
    <property type="entry name" value="Winged helix' DNA-binding domain"/>
    <property type="match status" value="1"/>
</dbReference>
<dbReference type="InterPro" id="IPR036390">
    <property type="entry name" value="WH_DNA-bd_sf"/>
</dbReference>
<dbReference type="InterPro" id="IPR002481">
    <property type="entry name" value="FUR"/>
</dbReference>
<comment type="similarity">
    <text evidence="1">Belongs to the Fur family.</text>
</comment>
<keyword evidence="6" id="KW-0804">Transcription</keyword>
<dbReference type="Gene3D" id="1.10.10.10">
    <property type="entry name" value="Winged helix-like DNA-binding domain superfamily/Winged helix DNA-binding domain"/>
    <property type="match status" value="1"/>
</dbReference>